<name>A0ABP7LX53_9SPHN</name>
<proteinExistence type="predicted"/>
<keyword evidence="1" id="KW-0472">Membrane</keyword>
<keyword evidence="3" id="KW-1185">Reference proteome</keyword>
<evidence type="ECO:0000256" key="1">
    <source>
        <dbReference type="SAM" id="Phobius"/>
    </source>
</evidence>
<organism evidence="2 3">
    <name type="scientific">Sphingomonas limnosediminicola</name>
    <dbReference type="NCBI Taxonomy" id="940133"/>
    <lineage>
        <taxon>Bacteria</taxon>
        <taxon>Pseudomonadati</taxon>
        <taxon>Pseudomonadota</taxon>
        <taxon>Alphaproteobacteria</taxon>
        <taxon>Sphingomonadales</taxon>
        <taxon>Sphingomonadaceae</taxon>
        <taxon>Sphingomonas</taxon>
    </lineage>
</organism>
<dbReference type="Pfam" id="PF09527">
    <property type="entry name" value="ATPase_gene1"/>
    <property type="match status" value="1"/>
</dbReference>
<dbReference type="EMBL" id="BAABBM010000001">
    <property type="protein sequence ID" value="GAA3907877.1"/>
    <property type="molecule type" value="Genomic_DNA"/>
</dbReference>
<keyword evidence="1" id="KW-0812">Transmembrane</keyword>
<accession>A0ABP7LX53</accession>
<dbReference type="RefSeq" id="WP_344700293.1">
    <property type="nucleotide sequence ID" value="NZ_BAABBM010000001.1"/>
</dbReference>
<gene>
    <name evidence="2" type="ORF">GCM10022276_27840</name>
</gene>
<protein>
    <recommendedName>
        <fullName evidence="4">ATP synthase protein I</fullName>
    </recommendedName>
</protein>
<comment type="caution">
    <text evidence="2">The sequence shown here is derived from an EMBL/GenBank/DDBJ whole genome shotgun (WGS) entry which is preliminary data.</text>
</comment>
<dbReference type="Proteomes" id="UP001500827">
    <property type="component" value="Unassembled WGS sequence"/>
</dbReference>
<keyword evidence="1" id="KW-1133">Transmembrane helix</keyword>
<feature type="transmembrane region" description="Helical" evidence="1">
    <location>
        <begin position="81"/>
        <end position="101"/>
    </location>
</feature>
<reference evidence="3" key="1">
    <citation type="journal article" date="2019" name="Int. J. Syst. Evol. Microbiol.">
        <title>The Global Catalogue of Microorganisms (GCM) 10K type strain sequencing project: providing services to taxonomists for standard genome sequencing and annotation.</title>
        <authorList>
            <consortium name="The Broad Institute Genomics Platform"/>
            <consortium name="The Broad Institute Genome Sequencing Center for Infectious Disease"/>
            <person name="Wu L."/>
            <person name="Ma J."/>
        </authorList>
    </citation>
    <scope>NUCLEOTIDE SEQUENCE [LARGE SCALE GENOMIC DNA]</scope>
    <source>
        <strain evidence="3">JCM 17543</strain>
    </source>
</reference>
<evidence type="ECO:0000313" key="2">
    <source>
        <dbReference type="EMBL" id="GAA3907877.1"/>
    </source>
</evidence>
<dbReference type="InterPro" id="IPR032820">
    <property type="entry name" value="ATPase_put"/>
</dbReference>
<sequence length="112" mass="12222">MAEDESAEVPKLPPDARLESLDERLDRLQQAEAKRTGDVEPNPSDRLWQQLFGQLIGAPVGGAVIGWGLDSLAGAAGHRTFPLFFLLMLFFGFGVGVRNIMRLSKTRSTPGN</sequence>
<evidence type="ECO:0000313" key="3">
    <source>
        <dbReference type="Proteomes" id="UP001500827"/>
    </source>
</evidence>
<evidence type="ECO:0008006" key="4">
    <source>
        <dbReference type="Google" id="ProtNLM"/>
    </source>
</evidence>